<dbReference type="Proteomes" id="UP001516400">
    <property type="component" value="Unassembled WGS sequence"/>
</dbReference>
<comment type="caution">
    <text evidence="1">The sequence shown here is derived from an EMBL/GenBank/DDBJ whole genome shotgun (WGS) entry which is preliminary data.</text>
</comment>
<feature type="non-terminal residue" evidence="1">
    <location>
        <position position="1"/>
    </location>
</feature>
<sequence>EQKEVIEIFVGKSAAWNNERQCRETASSFHCIGRDTKTDESVTSSMDSGEWILAPIGPRLSDVITLIVKTHVSMGRQDNNMYQYKKRISLSIKPHHPL</sequence>
<protein>
    <submittedName>
        <fullName evidence="1">Uncharacterized protein</fullName>
    </submittedName>
</protein>
<organism evidence="1 2">
    <name type="scientific">Cryptolaemus montrouzieri</name>
    <dbReference type="NCBI Taxonomy" id="559131"/>
    <lineage>
        <taxon>Eukaryota</taxon>
        <taxon>Metazoa</taxon>
        <taxon>Ecdysozoa</taxon>
        <taxon>Arthropoda</taxon>
        <taxon>Hexapoda</taxon>
        <taxon>Insecta</taxon>
        <taxon>Pterygota</taxon>
        <taxon>Neoptera</taxon>
        <taxon>Endopterygota</taxon>
        <taxon>Coleoptera</taxon>
        <taxon>Polyphaga</taxon>
        <taxon>Cucujiformia</taxon>
        <taxon>Coccinelloidea</taxon>
        <taxon>Coccinellidae</taxon>
        <taxon>Scymninae</taxon>
        <taxon>Scymnini</taxon>
        <taxon>Cryptolaemus</taxon>
    </lineage>
</organism>
<evidence type="ECO:0000313" key="2">
    <source>
        <dbReference type="Proteomes" id="UP001516400"/>
    </source>
</evidence>
<feature type="non-terminal residue" evidence="1">
    <location>
        <position position="98"/>
    </location>
</feature>
<dbReference type="AlphaFoldDB" id="A0ABD2MK80"/>
<name>A0ABD2MK80_9CUCU</name>
<accession>A0ABD2MK80</accession>
<reference evidence="1 2" key="1">
    <citation type="journal article" date="2021" name="BMC Biol.">
        <title>Horizontally acquired antibacterial genes associated with adaptive radiation of ladybird beetles.</title>
        <authorList>
            <person name="Li H.S."/>
            <person name="Tang X.F."/>
            <person name="Huang Y.H."/>
            <person name="Xu Z.Y."/>
            <person name="Chen M.L."/>
            <person name="Du X.Y."/>
            <person name="Qiu B.Y."/>
            <person name="Chen P.T."/>
            <person name="Zhang W."/>
            <person name="Slipinski A."/>
            <person name="Escalona H.E."/>
            <person name="Waterhouse R.M."/>
            <person name="Zwick A."/>
            <person name="Pang H."/>
        </authorList>
    </citation>
    <scope>NUCLEOTIDE SEQUENCE [LARGE SCALE GENOMIC DNA]</scope>
    <source>
        <strain evidence="1">SYSU2018</strain>
    </source>
</reference>
<evidence type="ECO:0000313" key="1">
    <source>
        <dbReference type="EMBL" id="KAL3266758.1"/>
    </source>
</evidence>
<gene>
    <name evidence="1" type="ORF">HHI36_010917</name>
</gene>
<proteinExistence type="predicted"/>
<dbReference type="EMBL" id="JABFTP020000001">
    <property type="protein sequence ID" value="KAL3266758.1"/>
    <property type="molecule type" value="Genomic_DNA"/>
</dbReference>
<keyword evidence="2" id="KW-1185">Reference proteome</keyword>